<accession>A0A7N8XX02</accession>
<dbReference type="Pfam" id="PF00169">
    <property type="entry name" value="PH"/>
    <property type="match status" value="1"/>
</dbReference>
<dbReference type="InterPro" id="IPR001849">
    <property type="entry name" value="PH_domain"/>
</dbReference>
<dbReference type="Pfam" id="PF20422">
    <property type="entry name" value="DHR-2_Lobe_B"/>
    <property type="match status" value="1"/>
</dbReference>
<dbReference type="GO" id="GO:0060997">
    <property type="term" value="P:dendritic spine morphogenesis"/>
    <property type="evidence" value="ECO:0007669"/>
    <property type="project" value="TreeGrafter"/>
</dbReference>
<dbReference type="Pfam" id="PF14429">
    <property type="entry name" value="DOCK-C2"/>
    <property type="match status" value="1"/>
</dbReference>
<evidence type="ECO:0000256" key="2">
    <source>
        <dbReference type="PROSITE-ProRule" id="PRU00983"/>
    </source>
</evidence>
<dbReference type="Pfam" id="PF11878">
    <property type="entry name" value="DOCK_C-D_N"/>
    <property type="match status" value="1"/>
</dbReference>
<dbReference type="PANTHER" id="PTHR23317">
    <property type="entry name" value="DEDICATOR OF CYTOKINESIS DOCK"/>
    <property type="match status" value="1"/>
</dbReference>
<dbReference type="InterPro" id="IPR027357">
    <property type="entry name" value="DOCKER_dom"/>
</dbReference>
<evidence type="ECO:0000259" key="4">
    <source>
        <dbReference type="PROSITE" id="PS50003"/>
    </source>
</evidence>
<dbReference type="InterPro" id="IPR046770">
    <property type="entry name" value="DOCKER_Lobe_B"/>
</dbReference>
<evidence type="ECO:0000259" key="5">
    <source>
        <dbReference type="PROSITE" id="PS51650"/>
    </source>
</evidence>
<dbReference type="InterPro" id="IPR037809">
    <property type="entry name" value="C2_Dock-D"/>
</dbReference>
<comment type="similarity">
    <text evidence="2">Belongs to the DOCK family.</text>
</comment>
<dbReference type="InterPro" id="IPR046773">
    <property type="entry name" value="DOCKER_Lobe_C"/>
</dbReference>
<dbReference type="Pfam" id="PF06920">
    <property type="entry name" value="DHR-2_Lobe_A"/>
    <property type="match status" value="1"/>
</dbReference>
<evidence type="ECO:0000256" key="1">
    <source>
        <dbReference type="ARBA" id="ARBA00022658"/>
    </source>
</evidence>
<keyword evidence="1" id="KW-0344">Guanine-nucleotide releasing factor</keyword>
<feature type="domain" description="PH" evidence="4">
    <location>
        <begin position="90"/>
        <end position="189"/>
    </location>
</feature>
<dbReference type="FunFam" id="1.20.58.740:FF:000001">
    <property type="entry name" value="dedicator of cytokinesis protein 9 isoform X1"/>
    <property type="match status" value="1"/>
</dbReference>
<reference evidence="7" key="1">
    <citation type="submission" date="2025-08" db="UniProtKB">
        <authorList>
            <consortium name="Ensembl"/>
        </authorList>
    </citation>
    <scope>IDENTIFICATION</scope>
</reference>
<dbReference type="InterPro" id="IPR021816">
    <property type="entry name" value="DOCK_C/D_N"/>
</dbReference>
<dbReference type="Proteomes" id="UP000261640">
    <property type="component" value="Unplaced"/>
</dbReference>
<dbReference type="PANTHER" id="PTHR23317:SF71">
    <property type="entry name" value="DEDICATOR OF CYTOKINESIS PROTEIN 10"/>
    <property type="match status" value="1"/>
</dbReference>
<dbReference type="InterPro" id="IPR043161">
    <property type="entry name" value="DOCK_C_lobe_A"/>
</dbReference>
<feature type="region of interest" description="Disordered" evidence="3">
    <location>
        <begin position="242"/>
        <end position="262"/>
    </location>
</feature>
<proteinExistence type="inferred from homology"/>
<evidence type="ECO:0000313" key="7">
    <source>
        <dbReference type="Ensembl" id="ENSMAMP00000057013.1"/>
    </source>
</evidence>
<dbReference type="PROSITE" id="PS51650">
    <property type="entry name" value="C2_DOCK"/>
    <property type="match status" value="1"/>
</dbReference>
<dbReference type="Ensembl" id="ENSMAMT00000068330.1">
    <property type="protein sequence ID" value="ENSMAMP00000057013.1"/>
    <property type="gene ID" value="ENSMAMG00000010435.2"/>
</dbReference>
<dbReference type="InterPro" id="IPR046769">
    <property type="entry name" value="DOCKER_Lobe_A"/>
</dbReference>
<feature type="domain" description="DOCKER" evidence="6">
    <location>
        <begin position="1337"/>
        <end position="1793"/>
    </location>
</feature>
<evidence type="ECO:0000259" key="6">
    <source>
        <dbReference type="PROSITE" id="PS51651"/>
    </source>
</evidence>
<dbReference type="Pfam" id="PF20421">
    <property type="entry name" value="DHR-2_Lobe_C"/>
    <property type="match status" value="1"/>
</dbReference>
<name>A0A7N8XX02_9TELE</name>
<dbReference type="PROSITE" id="PS51651">
    <property type="entry name" value="DOCKER"/>
    <property type="match status" value="1"/>
</dbReference>
<dbReference type="CDD" id="cd08697">
    <property type="entry name" value="C2_Dock-D"/>
    <property type="match status" value="1"/>
</dbReference>
<dbReference type="GeneTree" id="ENSGT00940000157469"/>
<dbReference type="SUPFAM" id="SSF50729">
    <property type="entry name" value="PH domain-like"/>
    <property type="match status" value="1"/>
</dbReference>
<dbReference type="Gene3D" id="2.30.29.30">
    <property type="entry name" value="Pleckstrin-homology domain (PH domain)/Phosphotyrosine-binding domain (PTB)"/>
    <property type="match status" value="1"/>
</dbReference>
<dbReference type="InterPro" id="IPR027007">
    <property type="entry name" value="C2_DOCK-type_domain"/>
</dbReference>
<dbReference type="GO" id="GO:0007264">
    <property type="term" value="P:small GTPase-mediated signal transduction"/>
    <property type="evidence" value="ECO:0007669"/>
    <property type="project" value="InterPro"/>
</dbReference>
<evidence type="ECO:0000256" key="3">
    <source>
        <dbReference type="SAM" id="MobiDB-lite"/>
    </source>
</evidence>
<dbReference type="FunFam" id="1.25.40.410:FF:000001">
    <property type="entry name" value="dedicator of cytokinesis protein 9 isoform X2"/>
    <property type="match status" value="1"/>
</dbReference>
<dbReference type="Gene3D" id="1.20.58.740">
    <property type="match status" value="1"/>
</dbReference>
<reference evidence="7" key="2">
    <citation type="submission" date="2025-09" db="UniProtKB">
        <authorList>
            <consortium name="Ensembl"/>
        </authorList>
    </citation>
    <scope>IDENTIFICATION</scope>
</reference>
<evidence type="ECO:0000313" key="8">
    <source>
        <dbReference type="Proteomes" id="UP000261640"/>
    </source>
</evidence>
<dbReference type="GO" id="GO:0030334">
    <property type="term" value="P:regulation of cell migration"/>
    <property type="evidence" value="ECO:0007669"/>
    <property type="project" value="TreeGrafter"/>
</dbReference>
<sequence>MKLVNVSNLELIDQCGCQSSVLYTQEKPKLIDPLDYEAVISDLGDELKEDPLKDLLLFPDNDFSVSVCLCLCVSACKYYNSELNVVQFKYEDYPCYLMFLSVQSFKRRYFQLTQLTDNSYIMNFYKDEKISKEPKGCIFLDSCTGVVQNNRLRKHAFELKMNEVTYFVLAAESEQDMEEWISTLTRILQISPHDGPAPDRKSLDLTDHRQGETGSVFYISETDEGIRSARREERLNLFSLDPDTPVLRSPRSEHSSENTPVRPFEEKLGRRFMVTCRSLGLMLQGCINESETGPITNIEPLFVSLTLLDVREGRKVSADFHLDLNHEAVRQMLGSCSNGTAGPGTGVGGQENGLCSPAEKKPGDCYLSLDLEQWLCFPKQAIFSVTNPHTDIVMVARVEKVLMGNIACGTEPYIKNTDSSKIVQKIIKSNKQFCSKLGKYRMPFAWSVRPVFKDNHGALDRESRFSPLFKQESNKISTDDLIKLVTEYRRAEKTSKLQTIPGTLDIAVDYVPLEHPNCVTSSYVPVKPFEDLSKHQPTVEVEEFVQDTTKFTQPHRVYKNHIYVYPKHLKYDSQKSFAKARNLAVYVEFRSSDEEVAKPLKCIYGKPGGPVFATAACSIVLHHSQSPDFYDEVKIELPTQLHEKHHLLFSFYHVTCDINAKTNAKRKETLETAVGYSWLPLLKEGRLSSQEFNIPVSCNLPPGYLAIKEASNTKNGADVKWVDGGKAIFKVTTNVVSTVYTQVWASSMLLQLDLAFYFSLLNIIFVSFPFVCRVLFHIVAKCHDENLDHYLHSYIKVYKHTVEVTYCTKGPSSDPIIKVCYSHYSWFSTVDLQLPQRFPSSYLSRVETLVETVSEHIFYKNKEMAEETRSANLAVAAFVKRCFTLMDRGFTFKLISNYINMITATDSKVLCELKFEFLREVCNHEHYIPLSLPLPSARIPVPEYNLTGEFCRKHFLTGLLLRELGLALQDEQDLRHLALATLKTLMAKHSLDARYATKEKQARIASLYLPLYGLILDNMPRFFLRDLFPIYFTASDQVRIKTKDLLIFARPQSLIAYSSRCDKLDQAETRSLLMCFLHIMKTISEGKKLHSYKSPVTVQSRALANCVSKYYGSIQDGDTLSPTDIEANLSTEVALTVLDVLELFVNHHKKQLQVDDGQNALMKKVLDTYLLFFQISQSTATLRHVFAALRLFVQKFPSAFFQGKADMCGCLCYEILKCCNHRSSSTQMEAAALLYFFMRKNFEYTKGKSIVRSHLQVIKAVSQLIADAGIGGSRFQQSLAIINNFANGDAPLKNTPFPAEVKDLTKRIRTVLMATAQMKEHEKDPEMLVDLQYSLANSYASTPELRRTWLESMAKVHVRNGDLSEAAMCYIHISALIAESLKRRGYSFCFPIPFSFTSSSFSMGWAAFMCISPNVEEEGAMKEDTGTQDTPYTEDTLVEQLVLCVDYLWKSERYELIADINKPVIAVFEKRRDFKRLSELYYDIHRSYLKVTEVVNSEKRLFGRYYRVAFYGQVRDTFSNWCVCVFWQGFFEEEESKEFIYKEPKLTGLSEISQRLLKLYSDKFGADNVKMIQDSNKVNPKDLDPKFAYIQVTYVVPYFDEKEQQDKRTDFERHHNINRFVFETPFTLSGKKHGDVEEQCKRRTILTSEYFFPYLKKRIQVVEQQSTEMNPIEVAIDEMSRKVSELNQLCNMEEVDMIRLQLKLQGSVSVKVNAGPMAYARAFLEEKNAKKYPDNQVKLLKEIFRQFAEACGQALDVNERLIKEDQLEYQEEMRAHYRDMLTELSVIMNEQVSLYNDH</sequence>
<dbReference type="InterPro" id="IPR043162">
    <property type="entry name" value="DOCK_C_lobe_C"/>
</dbReference>
<dbReference type="Gene3D" id="2.60.40.150">
    <property type="entry name" value="C2 domain"/>
    <property type="match status" value="1"/>
</dbReference>
<dbReference type="SMART" id="SM00233">
    <property type="entry name" value="PH"/>
    <property type="match status" value="1"/>
</dbReference>
<dbReference type="Gene3D" id="1.25.40.410">
    <property type="match status" value="1"/>
</dbReference>
<organism evidence="7 8">
    <name type="scientific">Mastacembelus armatus</name>
    <name type="common">zig-zag eel</name>
    <dbReference type="NCBI Taxonomy" id="205130"/>
    <lineage>
        <taxon>Eukaryota</taxon>
        <taxon>Metazoa</taxon>
        <taxon>Chordata</taxon>
        <taxon>Craniata</taxon>
        <taxon>Vertebrata</taxon>
        <taxon>Euteleostomi</taxon>
        <taxon>Actinopterygii</taxon>
        <taxon>Neopterygii</taxon>
        <taxon>Teleostei</taxon>
        <taxon>Neoteleostei</taxon>
        <taxon>Acanthomorphata</taxon>
        <taxon>Anabantaria</taxon>
        <taxon>Synbranchiformes</taxon>
        <taxon>Mastacembelidae</taxon>
        <taxon>Mastacembelus</taxon>
    </lineage>
</organism>
<dbReference type="InterPro" id="IPR011993">
    <property type="entry name" value="PH-like_dom_sf"/>
</dbReference>
<protein>
    <submittedName>
        <fullName evidence="7">Dedicator of cytokinesis 10</fullName>
    </submittedName>
</protein>
<dbReference type="InterPro" id="IPR026791">
    <property type="entry name" value="DOCK"/>
</dbReference>
<dbReference type="InterPro" id="IPR035892">
    <property type="entry name" value="C2_domain_sf"/>
</dbReference>
<dbReference type="PROSITE" id="PS50003">
    <property type="entry name" value="PH_DOMAIN"/>
    <property type="match status" value="1"/>
</dbReference>
<keyword evidence="8" id="KW-1185">Reference proteome</keyword>
<dbReference type="GO" id="GO:0005085">
    <property type="term" value="F:guanyl-nucleotide exchange factor activity"/>
    <property type="evidence" value="ECO:0007669"/>
    <property type="project" value="UniProtKB-KW"/>
</dbReference>
<feature type="domain" description="C2 DOCK-type" evidence="5">
    <location>
        <begin position="559"/>
        <end position="736"/>
    </location>
</feature>